<proteinExistence type="predicted"/>
<keyword evidence="2" id="KW-1185">Reference proteome</keyword>
<evidence type="ECO:0000313" key="2">
    <source>
        <dbReference type="Proteomes" id="UP000784294"/>
    </source>
</evidence>
<dbReference type="Proteomes" id="UP000784294">
    <property type="component" value="Unassembled WGS sequence"/>
</dbReference>
<evidence type="ECO:0000313" key="1">
    <source>
        <dbReference type="EMBL" id="VEL19062.1"/>
    </source>
</evidence>
<dbReference type="EMBL" id="CAAALY010039870">
    <property type="protein sequence ID" value="VEL19062.1"/>
    <property type="molecule type" value="Genomic_DNA"/>
</dbReference>
<protein>
    <submittedName>
        <fullName evidence="1">Uncharacterized protein</fullName>
    </submittedName>
</protein>
<gene>
    <name evidence="1" type="ORF">PXEA_LOCUS12502</name>
</gene>
<dbReference type="AlphaFoldDB" id="A0A3S5BUJ8"/>
<reference evidence="1" key="1">
    <citation type="submission" date="2018-11" db="EMBL/GenBank/DDBJ databases">
        <authorList>
            <consortium name="Pathogen Informatics"/>
        </authorList>
    </citation>
    <scope>NUCLEOTIDE SEQUENCE</scope>
</reference>
<name>A0A3S5BUJ8_9PLAT</name>
<sequence>MFISHSGSDGTLKASDTPSNLRSFYEGSLYLSAKLNAVEAEQKFADFMQKLSQTSDCNVTLLNRFEDRLTIQIKPDNTKLFFIILELLIRGKANNH</sequence>
<organism evidence="1 2">
    <name type="scientific">Protopolystoma xenopodis</name>
    <dbReference type="NCBI Taxonomy" id="117903"/>
    <lineage>
        <taxon>Eukaryota</taxon>
        <taxon>Metazoa</taxon>
        <taxon>Spiralia</taxon>
        <taxon>Lophotrochozoa</taxon>
        <taxon>Platyhelminthes</taxon>
        <taxon>Monogenea</taxon>
        <taxon>Polyopisthocotylea</taxon>
        <taxon>Polystomatidea</taxon>
        <taxon>Polystomatidae</taxon>
        <taxon>Protopolystoma</taxon>
    </lineage>
</organism>
<comment type="caution">
    <text evidence="1">The sequence shown here is derived from an EMBL/GenBank/DDBJ whole genome shotgun (WGS) entry which is preliminary data.</text>
</comment>
<accession>A0A3S5BUJ8</accession>